<sequence length="410" mass="43148">MSGAAANERAFDPRLIGGVIAIGIIAFIALWALIALGPDLRSGNDGKGHALSRGAPGFGGIVDLLERAGAEVELRRRPERYGGGDQPLLILTPTHRTQPGEVAELLNAQGGAPTLVILPKWYALPIPNEAEKPGWSGPAMAVPPPLRLLPEARFGAVELGPRGAGGQRVRGEVAGRAIELILPKQVQTIKGDALDTLIAAPGGGALLARAKNADLYILADPDLVDNFAFASRDKARGAALLLDAIGEDANASGFAFDLTLAGFGGGRSLLRFAFVPPFIGITLCVIAAGLLALWQAWMRFGPALRPARAIPVSKAALIANSAELIAQAGRDLDGARAYVANQRGAIARRLHAPAGLDEAETDGWIDRHLPAGREPFSALARRLPLARSPHEFLEDAQALHDIRKDLLRDS</sequence>
<evidence type="ECO:0000259" key="2">
    <source>
        <dbReference type="Pfam" id="PF14258"/>
    </source>
</evidence>
<name>A0A239JQ80_9SPHN</name>
<keyword evidence="1" id="KW-0472">Membrane</keyword>
<keyword evidence="1" id="KW-0812">Transmembrane</keyword>
<feature type="transmembrane region" description="Helical" evidence="1">
    <location>
        <begin position="15"/>
        <end position="37"/>
    </location>
</feature>
<evidence type="ECO:0000313" key="3">
    <source>
        <dbReference type="EMBL" id="SNT06934.1"/>
    </source>
</evidence>
<dbReference type="RefSeq" id="WP_089216647.1">
    <property type="nucleotide sequence ID" value="NZ_FZPA01000010.1"/>
</dbReference>
<accession>A0A239JQ80</accession>
<reference evidence="3 4" key="1">
    <citation type="submission" date="2017-06" db="EMBL/GenBank/DDBJ databases">
        <authorList>
            <person name="Kim H.J."/>
            <person name="Triplett B.A."/>
        </authorList>
    </citation>
    <scope>NUCLEOTIDE SEQUENCE [LARGE SCALE GENOMIC DNA]</scope>
    <source>
        <strain evidence="3 4">DS15</strain>
    </source>
</reference>
<feature type="domain" description="DUF4350" evidence="2">
    <location>
        <begin position="52"/>
        <end position="236"/>
    </location>
</feature>
<dbReference type="AlphaFoldDB" id="A0A239JQ80"/>
<protein>
    <recommendedName>
        <fullName evidence="2">DUF4350 domain-containing protein</fullName>
    </recommendedName>
</protein>
<evidence type="ECO:0000256" key="1">
    <source>
        <dbReference type="SAM" id="Phobius"/>
    </source>
</evidence>
<dbReference type="InterPro" id="IPR025646">
    <property type="entry name" value="DUF4350"/>
</dbReference>
<organism evidence="3 4">
    <name type="scientific">Sphingopyxis indica</name>
    <dbReference type="NCBI Taxonomy" id="436663"/>
    <lineage>
        <taxon>Bacteria</taxon>
        <taxon>Pseudomonadati</taxon>
        <taxon>Pseudomonadota</taxon>
        <taxon>Alphaproteobacteria</taxon>
        <taxon>Sphingomonadales</taxon>
        <taxon>Sphingomonadaceae</taxon>
        <taxon>Sphingopyxis</taxon>
    </lineage>
</organism>
<evidence type="ECO:0000313" key="4">
    <source>
        <dbReference type="Proteomes" id="UP000198339"/>
    </source>
</evidence>
<dbReference type="OrthoDB" id="7198805at2"/>
<dbReference type="Pfam" id="PF14258">
    <property type="entry name" value="DUF4350"/>
    <property type="match status" value="1"/>
</dbReference>
<proteinExistence type="predicted"/>
<dbReference type="EMBL" id="FZPA01000010">
    <property type="protein sequence ID" value="SNT06934.1"/>
    <property type="molecule type" value="Genomic_DNA"/>
</dbReference>
<feature type="transmembrane region" description="Helical" evidence="1">
    <location>
        <begin position="272"/>
        <end position="297"/>
    </location>
</feature>
<dbReference type="Proteomes" id="UP000198339">
    <property type="component" value="Unassembled WGS sequence"/>
</dbReference>
<keyword evidence="1" id="KW-1133">Transmembrane helix</keyword>
<keyword evidence="4" id="KW-1185">Reference proteome</keyword>
<gene>
    <name evidence="3" type="ORF">SAMN06295955_110155</name>
</gene>